<dbReference type="PANTHER" id="PTHR47411">
    <property type="entry name" value="B3GNT1, BETA-1,3-N-ACETYLGUCOSAMINYLTRANSFERASE 1, HOMOLOG"/>
    <property type="match status" value="1"/>
</dbReference>
<accession>A0A0N4VHX2</accession>
<dbReference type="AlphaFoldDB" id="A0A0N4VHX2"/>
<gene>
    <name evidence="1" type="ORF">EVEC_LOCUS9773</name>
</gene>
<reference evidence="1 2" key="2">
    <citation type="submission" date="2018-10" db="EMBL/GenBank/DDBJ databases">
        <authorList>
            <consortium name="Pathogen Informatics"/>
        </authorList>
    </citation>
    <scope>NUCLEOTIDE SEQUENCE [LARGE SCALE GENOMIC DNA]</scope>
</reference>
<dbReference type="EMBL" id="UXUI01010287">
    <property type="protein sequence ID" value="VDD95022.1"/>
    <property type="molecule type" value="Genomic_DNA"/>
</dbReference>
<dbReference type="Proteomes" id="UP000274131">
    <property type="component" value="Unassembled WGS sequence"/>
</dbReference>
<sequence>MQKVLLTATIAISLTVSTIVIIWSLDGLTVCVPSFESNIRFVYYKDYCILPYITRNIYEDNLEIHERITLTFHLSYDYFDARITEQVEAWDGPITLAVMVRTDNVFENIRNVEAQFVRSKYVLMADYEFVFSNGFERRMRELARTELAKRPKTALVFRIFEVDQNVQNLPTNKSELHSLMKSGKAIEFHARFTSNAHKIPGLSDWFQRPEGTGSATISAELPLNRHDWEPQFVSLNTAPLHDENFPFSVRDNTVLRWEMCRMGYTFAVVNDLFMVHRGIKTAKDVQRVRGQQMNARSKFSAALKKFNKRMDDEYPETKKKCPKFKA</sequence>
<dbReference type="PANTHER" id="PTHR47411:SF3">
    <property type="entry name" value="I-BETA-1,3-N-ACETYLGLUCOSAMINYLTRANSFERASE"/>
    <property type="match status" value="1"/>
</dbReference>
<protein>
    <submittedName>
        <fullName evidence="3">Beta-1,4-glucuronyltransferase 1</fullName>
    </submittedName>
</protein>
<reference evidence="3" key="1">
    <citation type="submission" date="2017-02" db="UniProtKB">
        <authorList>
            <consortium name="WormBaseParasite"/>
        </authorList>
    </citation>
    <scope>IDENTIFICATION</scope>
</reference>
<proteinExistence type="predicted"/>
<dbReference type="Pfam" id="PF13896">
    <property type="entry name" value="Glyco_transf_49"/>
    <property type="match status" value="1"/>
</dbReference>
<evidence type="ECO:0000313" key="2">
    <source>
        <dbReference type="Proteomes" id="UP000274131"/>
    </source>
</evidence>
<organism evidence="3">
    <name type="scientific">Enterobius vermicularis</name>
    <name type="common">Human pinworm</name>
    <dbReference type="NCBI Taxonomy" id="51028"/>
    <lineage>
        <taxon>Eukaryota</taxon>
        <taxon>Metazoa</taxon>
        <taxon>Ecdysozoa</taxon>
        <taxon>Nematoda</taxon>
        <taxon>Chromadorea</taxon>
        <taxon>Rhabditida</taxon>
        <taxon>Spirurina</taxon>
        <taxon>Oxyuridomorpha</taxon>
        <taxon>Oxyuroidea</taxon>
        <taxon>Oxyuridae</taxon>
        <taxon>Enterobius</taxon>
    </lineage>
</organism>
<evidence type="ECO:0000313" key="1">
    <source>
        <dbReference type="EMBL" id="VDD95022.1"/>
    </source>
</evidence>
<name>A0A0N4VHX2_ENTVE</name>
<dbReference type="OrthoDB" id="9974378at2759"/>
<keyword evidence="2" id="KW-1185">Reference proteome</keyword>
<dbReference type="WBParaSite" id="EVEC_0001042301-mRNA-1">
    <property type="protein sequence ID" value="EVEC_0001042301-mRNA-1"/>
    <property type="gene ID" value="EVEC_0001042301"/>
</dbReference>
<evidence type="ECO:0000313" key="3">
    <source>
        <dbReference type="WBParaSite" id="EVEC_0001042301-mRNA-1"/>
    </source>
</evidence>